<evidence type="ECO:0000313" key="4">
    <source>
        <dbReference type="Proteomes" id="UP000606786"/>
    </source>
</evidence>
<dbReference type="EMBL" id="CAJHJT010000001">
    <property type="protein sequence ID" value="CAD6992572.1"/>
    <property type="molecule type" value="Genomic_DNA"/>
</dbReference>
<dbReference type="Proteomes" id="UP000606786">
    <property type="component" value="Unassembled WGS sequence"/>
</dbReference>
<organism evidence="3 4">
    <name type="scientific">Ceratitis capitata</name>
    <name type="common">Mediterranean fruit fly</name>
    <name type="synonym">Tephritis capitata</name>
    <dbReference type="NCBI Taxonomy" id="7213"/>
    <lineage>
        <taxon>Eukaryota</taxon>
        <taxon>Metazoa</taxon>
        <taxon>Ecdysozoa</taxon>
        <taxon>Arthropoda</taxon>
        <taxon>Hexapoda</taxon>
        <taxon>Insecta</taxon>
        <taxon>Pterygota</taxon>
        <taxon>Neoptera</taxon>
        <taxon>Endopterygota</taxon>
        <taxon>Diptera</taxon>
        <taxon>Brachycera</taxon>
        <taxon>Muscomorpha</taxon>
        <taxon>Tephritoidea</taxon>
        <taxon>Tephritidae</taxon>
        <taxon>Ceratitis</taxon>
        <taxon>Ceratitis</taxon>
    </lineage>
</organism>
<feature type="chain" id="PRO_5032931622" evidence="2">
    <location>
        <begin position="26"/>
        <end position="233"/>
    </location>
</feature>
<accession>A0A811U0I2</accession>
<feature type="compositionally biased region" description="Basic residues" evidence="1">
    <location>
        <begin position="49"/>
        <end position="68"/>
    </location>
</feature>
<proteinExistence type="predicted"/>
<feature type="signal peptide" evidence="2">
    <location>
        <begin position="1"/>
        <end position="25"/>
    </location>
</feature>
<keyword evidence="2" id="KW-0732">Signal</keyword>
<evidence type="ECO:0000256" key="2">
    <source>
        <dbReference type="SAM" id="SignalP"/>
    </source>
</evidence>
<gene>
    <name evidence="3" type="ORF">CCAP1982_LOCUS1420</name>
</gene>
<comment type="caution">
    <text evidence="3">The sequence shown here is derived from an EMBL/GenBank/DDBJ whole genome shotgun (WGS) entry which is preliminary data.</text>
</comment>
<evidence type="ECO:0000313" key="3">
    <source>
        <dbReference type="EMBL" id="CAD6992572.1"/>
    </source>
</evidence>
<protein>
    <submittedName>
        <fullName evidence="3">(Mediterranean fruit fly) hypothetical protein</fullName>
    </submittedName>
</protein>
<dbReference type="AlphaFoldDB" id="A0A811U0I2"/>
<feature type="region of interest" description="Disordered" evidence="1">
    <location>
        <begin position="42"/>
        <end position="68"/>
    </location>
</feature>
<name>A0A811U0I2_CERCA</name>
<keyword evidence="4" id="KW-1185">Reference proteome</keyword>
<evidence type="ECO:0000256" key="1">
    <source>
        <dbReference type="SAM" id="MobiDB-lite"/>
    </source>
</evidence>
<sequence>MYFKRSPIFILLILVLLGICAECDAKKWRAHLKKKSNSPKISATFRTVPPKRKPMPKHHHPAPHKRNPKMNYYHPLPTSWPTHNHMPSTYYMPSHYPRWRSYYTAPTKSSALRKMDLSAPFMSLPLGGYSTPMRRSDEFDVSTSGLTATAPLVDMSVFNAAVADGFFDTDLQHSTTNGEFLQPEISLGGWTPVDYKSFMADADFSLLNDQMGLNRRADMDSLMFGNPFEAHLV</sequence>
<dbReference type="OrthoDB" id="7946396at2759"/>
<reference evidence="3" key="1">
    <citation type="submission" date="2020-11" db="EMBL/GenBank/DDBJ databases">
        <authorList>
            <person name="Whitehead M."/>
        </authorList>
    </citation>
    <scope>NUCLEOTIDE SEQUENCE</scope>
    <source>
        <strain evidence="3">EGII</strain>
    </source>
</reference>